<name>A0A6A6GXY7_VIRVR</name>
<organism evidence="1 2">
    <name type="scientific">Viridothelium virens</name>
    <name type="common">Speckled blister lichen</name>
    <name type="synonym">Trypethelium virens</name>
    <dbReference type="NCBI Taxonomy" id="1048519"/>
    <lineage>
        <taxon>Eukaryota</taxon>
        <taxon>Fungi</taxon>
        <taxon>Dikarya</taxon>
        <taxon>Ascomycota</taxon>
        <taxon>Pezizomycotina</taxon>
        <taxon>Dothideomycetes</taxon>
        <taxon>Dothideomycetes incertae sedis</taxon>
        <taxon>Trypetheliales</taxon>
        <taxon>Trypetheliaceae</taxon>
        <taxon>Viridothelium</taxon>
    </lineage>
</organism>
<gene>
    <name evidence="1" type="ORF">EV356DRAFT_342578</name>
</gene>
<evidence type="ECO:0000313" key="1">
    <source>
        <dbReference type="EMBL" id="KAF2230461.1"/>
    </source>
</evidence>
<evidence type="ECO:0000313" key="2">
    <source>
        <dbReference type="Proteomes" id="UP000800092"/>
    </source>
</evidence>
<protein>
    <submittedName>
        <fullName evidence="1">Uncharacterized protein</fullName>
    </submittedName>
</protein>
<reference evidence="1" key="1">
    <citation type="journal article" date="2020" name="Stud. Mycol.">
        <title>101 Dothideomycetes genomes: a test case for predicting lifestyles and emergence of pathogens.</title>
        <authorList>
            <person name="Haridas S."/>
            <person name="Albert R."/>
            <person name="Binder M."/>
            <person name="Bloem J."/>
            <person name="Labutti K."/>
            <person name="Salamov A."/>
            <person name="Andreopoulos B."/>
            <person name="Baker S."/>
            <person name="Barry K."/>
            <person name="Bills G."/>
            <person name="Bluhm B."/>
            <person name="Cannon C."/>
            <person name="Castanera R."/>
            <person name="Culley D."/>
            <person name="Daum C."/>
            <person name="Ezra D."/>
            <person name="Gonzalez J."/>
            <person name="Henrissat B."/>
            <person name="Kuo A."/>
            <person name="Liang C."/>
            <person name="Lipzen A."/>
            <person name="Lutzoni F."/>
            <person name="Magnuson J."/>
            <person name="Mondo S."/>
            <person name="Nolan M."/>
            <person name="Ohm R."/>
            <person name="Pangilinan J."/>
            <person name="Park H.-J."/>
            <person name="Ramirez L."/>
            <person name="Alfaro M."/>
            <person name="Sun H."/>
            <person name="Tritt A."/>
            <person name="Yoshinaga Y."/>
            <person name="Zwiers L.-H."/>
            <person name="Turgeon B."/>
            <person name="Goodwin S."/>
            <person name="Spatafora J."/>
            <person name="Crous P."/>
            <person name="Grigoriev I."/>
        </authorList>
    </citation>
    <scope>NUCLEOTIDE SEQUENCE</scope>
    <source>
        <strain evidence="1">Tuck. ex Michener</strain>
    </source>
</reference>
<dbReference type="AlphaFoldDB" id="A0A6A6GXY7"/>
<accession>A0A6A6GXY7</accession>
<dbReference type="Proteomes" id="UP000800092">
    <property type="component" value="Unassembled WGS sequence"/>
</dbReference>
<keyword evidence="2" id="KW-1185">Reference proteome</keyword>
<proteinExistence type="predicted"/>
<sequence length="185" mass="20651">MSTHTHTHTFANLSPGQHSLVVAHISHGNVDPIWGSFLPFFNTDLLGRQLWTLTKKMLEVVFSNLGWCVMGQCRERPGAGKKTWKMGGMDIMLLALQEFGTSFRSYLPLLDGFHRSPFLSCGLEGYKLPLAGFSFRPRVYLFLLPLLSYGSAVFPQQRRQAHVREISASNLFECKNGGGSVCVSL</sequence>
<dbReference type="EMBL" id="ML991841">
    <property type="protein sequence ID" value="KAF2230461.1"/>
    <property type="molecule type" value="Genomic_DNA"/>
</dbReference>